<accession>A0A4Q7YIS9</accession>
<dbReference type="InterPro" id="IPR036249">
    <property type="entry name" value="Thioredoxin-like_sf"/>
</dbReference>
<evidence type="ECO:0000256" key="4">
    <source>
        <dbReference type="ARBA" id="ARBA00023157"/>
    </source>
</evidence>
<dbReference type="PROSITE" id="PS00194">
    <property type="entry name" value="THIOREDOXIN_1"/>
    <property type="match status" value="1"/>
</dbReference>
<dbReference type="RefSeq" id="WP_130415275.1">
    <property type="nucleotide sequence ID" value="NZ_SHKX01000015.1"/>
</dbReference>
<dbReference type="GO" id="GO:0015036">
    <property type="term" value="F:disulfide oxidoreductase activity"/>
    <property type="evidence" value="ECO:0007669"/>
    <property type="project" value="InterPro"/>
</dbReference>
<protein>
    <submittedName>
        <fullName evidence="7">Cytochrome c biogenesis protein CcmG/thiol:disulfide interchange protein DsbE</fullName>
    </submittedName>
</protein>
<evidence type="ECO:0000256" key="1">
    <source>
        <dbReference type="ARBA" id="ARBA00004383"/>
    </source>
</evidence>
<comment type="caution">
    <text evidence="7">The sequence shown here is derived from an EMBL/GenBank/DDBJ whole genome shotgun (WGS) entry which is preliminary data.</text>
</comment>
<proteinExistence type="inferred from homology"/>
<keyword evidence="5" id="KW-0676">Redox-active center</keyword>
<evidence type="ECO:0000256" key="3">
    <source>
        <dbReference type="ARBA" id="ARBA00022748"/>
    </source>
</evidence>
<dbReference type="InterPro" id="IPR017937">
    <property type="entry name" value="Thioredoxin_CS"/>
</dbReference>
<evidence type="ECO:0000313" key="8">
    <source>
        <dbReference type="Proteomes" id="UP000292423"/>
    </source>
</evidence>
<reference evidence="7 8" key="1">
    <citation type="submission" date="2019-02" db="EMBL/GenBank/DDBJ databases">
        <title>Genomic Encyclopedia of Type Strains, Phase IV (KMG-IV): sequencing the most valuable type-strain genomes for metagenomic binning, comparative biology and taxonomic classification.</title>
        <authorList>
            <person name="Goeker M."/>
        </authorList>
    </citation>
    <scope>NUCLEOTIDE SEQUENCE [LARGE SCALE GENOMIC DNA]</scope>
    <source>
        <strain evidence="7 8">DSM 105135</strain>
    </source>
</reference>
<evidence type="ECO:0000259" key="6">
    <source>
        <dbReference type="PROSITE" id="PS51352"/>
    </source>
</evidence>
<dbReference type="InterPro" id="IPR013740">
    <property type="entry name" value="Redoxin"/>
</dbReference>
<dbReference type="GO" id="GO:0030288">
    <property type="term" value="C:outer membrane-bounded periplasmic space"/>
    <property type="evidence" value="ECO:0007669"/>
    <property type="project" value="InterPro"/>
</dbReference>
<dbReference type="EMBL" id="SHKX01000015">
    <property type="protein sequence ID" value="RZU37140.1"/>
    <property type="molecule type" value="Genomic_DNA"/>
</dbReference>
<dbReference type="InterPro" id="IPR004799">
    <property type="entry name" value="Periplasmic_diS_OxRdtase_DsbE"/>
</dbReference>
<dbReference type="GO" id="GO:0005886">
    <property type="term" value="C:plasma membrane"/>
    <property type="evidence" value="ECO:0007669"/>
    <property type="project" value="UniProtKB-SubCell"/>
</dbReference>
<dbReference type="Gene3D" id="3.40.30.10">
    <property type="entry name" value="Glutaredoxin"/>
    <property type="match status" value="1"/>
</dbReference>
<feature type="domain" description="Thioredoxin" evidence="6">
    <location>
        <begin position="36"/>
        <end position="176"/>
    </location>
</feature>
<dbReference type="SUPFAM" id="SSF52833">
    <property type="entry name" value="Thioredoxin-like"/>
    <property type="match status" value="1"/>
</dbReference>
<dbReference type="NCBIfam" id="TIGR00385">
    <property type="entry name" value="dsbE"/>
    <property type="match status" value="1"/>
</dbReference>
<dbReference type="CDD" id="cd03010">
    <property type="entry name" value="TlpA_like_DsbE"/>
    <property type="match status" value="1"/>
</dbReference>
<keyword evidence="8" id="KW-1185">Reference proteome</keyword>
<evidence type="ECO:0000256" key="2">
    <source>
        <dbReference type="ARBA" id="ARBA00007758"/>
    </source>
</evidence>
<evidence type="ECO:0000256" key="5">
    <source>
        <dbReference type="ARBA" id="ARBA00023284"/>
    </source>
</evidence>
<dbReference type="InterPro" id="IPR050553">
    <property type="entry name" value="Thioredoxin_ResA/DsbE_sf"/>
</dbReference>
<organism evidence="7 8">
    <name type="scientific">Fluviicoccus keumensis</name>
    <dbReference type="NCBI Taxonomy" id="1435465"/>
    <lineage>
        <taxon>Bacteria</taxon>
        <taxon>Pseudomonadati</taxon>
        <taxon>Pseudomonadota</taxon>
        <taxon>Gammaproteobacteria</taxon>
        <taxon>Moraxellales</taxon>
        <taxon>Moraxellaceae</taxon>
        <taxon>Fluviicoccus</taxon>
    </lineage>
</organism>
<sequence>MKSRALLWGIPLLIFVGFSVLLFSRLGKDSTELPSARLGKPFPEFRLPSLLDGHELTAADVRGKAIVVNVWASWCPSCRQEHPSLMKLAAAGVPVIGLNYKDAQADAQGYLSSLGNPFVDVISDTDGSLGLDLGVYGAPETYLLDANGHVRYRFVGVFDDNVWKTTLQPCFDQLQKGGEAPACQF</sequence>
<dbReference type="PROSITE" id="PS51352">
    <property type="entry name" value="THIOREDOXIN_2"/>
    <property type="match status" value="1"/>
</dbReference>
<dbReference type="OrthoDB" id="9799347at2"/>
<dbReference type="InterPro" id="IPR013766">
    <property type="entry name" value="Thioredoxin_domain"/>
</dbReference>
<dbReference type="PANTHER" id="PTHR42852">
    <property type="entry name" value="THIOL:DISULFIDE INTERCHANGE PROTEIN DSBE"/>
    <property type="match status" value="1"/>
</dbReference>
<comment type="subcellular location">
    <subcellularLocation>
        <location evidence="1">Cell inner membrane</location>
        <topology evidence="1">Single-pass membrane protein</topology>
        <orientation evidence="1">Periplasmic side</orientation>
    </subcellularLocation>
</comment>
<keyword evidence="3" id="KW-0201">Cytochrome c-type biogenesis</keyword>
<keyword evidence="4" id="KW-1015">Disulfide bond</keyword>
<comment type="similarity">
    <text evidence="2">Belongs to the thioredoxin family. DsbE subfamily.</text>
</comment>
<dbReference type="Pfam" id="PF08534">
    <property type="entry name" value="Redoxin"/>
    <property type="match status" value="1"/>
</dbReference>
<dbReference type="AlphaFoldDB" id="A0A4Q7YIS9"/>
<name>A0A4Q7YIS9_9GAMM</name>
<dbReference type="PANTHER" id="PTHR42852:SF6">
    <property type="entry name" value="THIOL:DISULFIDE INTERCHANGE PROTEIN DSBE"/>
    <property type="match status" value="1"/>
</dbReference>
<gene>
    <name evidence="7" type="ORF">EV700_3009</name>
</gene>
<evidence type="ECO:0000313" key="7">
    <source>
        <dbReference type="EMBL" id="RZU37140.1"/>
    </source>
</evidence>
<dbReference type="GO" id="GO:0017004">
    <property type="term" value="P:cytochrome complex assembly"/>
    <property type="evidence" value="ECO:0007669"/>
    <property type="project" value="UniProtKB-KW"/>
</dbReference>
<dbReference type="Proteomes" id="UP000292423">
    <property type="component" value="Unassembled WGS sequence"/>
</dbReference>